<gene>
    <name evidence="2" type="ORF">KEM10_01670</name>
</gene>
<dbReference type="RefSeq" id="WP_212212637.1">
    <property type="nucleotide sequence ID" value="NZ_JAGUCO010000001.1"/>
</dbReference>
<accession>A0ABS5JQ07</accession>
<reference evidence="2 3" key="1">
    <citation type="journal article" date="2015" name="Int. J. Syst. Evol. Microbiol.">
        <title>Carboxylicivirga linearis sp. nov., isolated from a sea cucumber culture pond.</title>
        <authorList>
            <person name="Wang F.Q."/>
            <person name="Zhou Y.X."/>
            <person name="Lin X.Z."/>
            <person name="Chen G.J."/>
            <person name="Du Z.J."/>
        </authorList>
    </citation>
    <scope>NUCLEOTIDE SEQUENCE [LARGE SCALE GENOMIC DNA]</scope>
    <source>
        <strain evidence="2 3">FB218</strain>
    </source>
</reference>
<dbReference type="EMBL" id="JAGUCO010000001">
    <property type="protein sequence ID" value="MBS2096966.1"/>
    <property type="molecule type" value="Genomic_DNA"/>
</dbReference>
<comment type="caution">
    <text evidence="2">The sequence shown here is derived from an EMBL/GenBank/DDBJ whole genome shotgun (WGS) entry which is preliminary data.</text>
</comment>
<keyword evidence="3" id="KW-1185">Reference proteome</keyword>
<evidence type="ECO:0000313" key="3">
    <source>
        <dbReference type="Proteomes" id="UP000708576"/>
    </source>
</evidence>
<protein>
    <submittedName>
        <fullName evidence="2">DUF2007 domain-containing protein</fullName>
    </submittedName>
</protein>
<proteinExistence type="predicted"/>
<organism evidence="2 3">
    <name type="scientific">Carboxylicivirga linearis</name>
    <dbReference type="NCBI Taxonomy" id="1628157"/>
    <lineage>
        <taxon>Bacteria</taxon>
        <taxon>Pseudomonadati</taxon>
        <taxon>Bacteroidota</taxon>
        <taxon>Bacteroidia</taxon>
        <taxon>Marinilabiliales</taxon>
        <taxon>Marinilabiliaceae</taxon>
        <taxon>Carboxylicivirga</taxon>
    </lineage>
</organism>
<name>A0ABS5JQ07_9BACT</name>
<dbReference type="Proteomes" id="UP000708576">
    <property type="component" value="Unassembled WGS sequence"/>
</dbReference>
<sequence>MNDTSDMVHVFSNTELTVTHLKNILEDNGITSLIRNDYESGNSAGFVGGSYTTIDLYIQKDDEAKARPIIEKFQASLEK</sequence>
<feature type="domain" description="DUF2007" evidence="1">
    <location>
        <begin position="7"/>
        <end position="74"/>
    </location>
</feature>
<evidence type="ECO:0000259" key="1">
    <source>
        <dbReference type="Pfam" id="PF09413"/>
    </source>
</evidence>
<evidence type="ECO:0000313" key="2">
    <source>
        <dbReference type="EMBL" id="MBS2096966.1"/>
    </source>
</evidence>
<dbReference type="Pfam" id="PF09413">
    <property type="entry name" value="DUF2007"/>
    <property type="match status" value="1"/>
</dbReference>
<dbReference type="InterPro" id="IPR018551">
    <property type="entry name" value="DUF2007"/>
</dbReference>